<gene>
    <name evidence="1" type="ORF">BSAE_1915</name>
</gene>
<protein>
    <submittedName>
        <fullName evidence="1">Uncharacterized protein</fullName>
    </submittedName>
</protein>
<proteinExistence type="predicted"/>
<dbReference type="EMBL" id="JGZM01000012">
    <property type="protein sequence ID" value="KFI85076.1"/>
    <property type="molecule type" value="Genomic_DNA"/>
</dbReference>
<name>A0A087CP76_9BIFI</name>
<reference evidence="1 2" key="1">
    <citation type="submission" date="2014-03" db="EMBL/GenBank/DDBJ databases">
        <title>Genomics of Bifidobacteria.</title>
        <authorList>
            <person name="Ventura M."/>
            <person name="Milani C."/>
            <person name="Lugli G.A."/>
        </authorList>
    </citation>
    <scope>NUCLEOTIDE SEQUENCE [LARGE SCALE GENOMIC DNA]</scope>
    <source>
        <strain evidence="1 2">LMG 14934</strain>
    </source>
</reference>
<dbReference type="Proteomes" id="UP000029040">
    <property type="component" value="Unassembled WGS sequence"/>
</dbReference>
<evidence type="ECO:0000313" key="1">
    <source>
        <dbReference type="EMBL" id="KFI85076.1"/>
    </source>
</evidence>
<accession>A0A087CP76</accession>
<comment type="caution">
    <text evidence="1">The sequence shown here is derived from an EMBL/GenBank/DDBJ whole genome shotgun (WGS) entry which is preliminary data.</text>
</comment>
<evidence type="ECO:0000313" key="2">
    <source>
        <dbReference type="Proteomes" id="UP000029040"/>
    </source>
</evidence>
<sequence>MIILSFSLQENVRTLLSADAIHIKPCTMQTRTIVAMNPLRRLRHSLLPAESRILTTGRTHNPLQFS</sequence>
<dbReference type="AlphaFoldDB" id="A0A087CP76"/>
<organism evidence="1 2">
    <name type="scientific">Bifidobacterium pullorum subsp. saeculare DSM 6531 = LMG 14934</name>
    <dbReference type="NCBI Taxonomy" id="1437611"/>
    <lineage>
        <taxon>Bacteria</taxon>
        <taxon>Bacillati</taxon>
        <taxon>Actinomycetota</taxon>
        <taxon>Actinomycetes</taxon>
        <taxon>Bifidobacteriales</taxon>
        <taxon>Bifidobacteriaceae</taxon>
        <taxon>Bifidobacterium</taxon>
    </lineage>
</organism>